<proteinExistence type="predicted"/>
<keyword evidence="6" id="KW-1185">Reference proteome</keyword>
<dbReference type="InParanoid" id="I1BLN4"/>
<dbReference type="STRING" id="246409.I1BLN4"/>
<dbReference type="InterPro" id="IPR048401">
    <property type="entry name" value="SLS1_C"/>
</dbReference>
<accession>I1BLN4</accession>
<evidence type="ECO:0000313" key="5">
    <source>
        <dbReference type="EMBL" id="EIE77114.1"/>
    </source>
</evidence>
<dbReference type="VEuPathDB" id="FungiDB:RO3G_01818"/>
<dbReference type="Pfam" id="PF00013">
    <property type="entry name" value="KH_1"/>
    <property type="match status" value="1"/>
</dbReference>
<sequence>MSCLSTRFRYISARFIVQKSKRHLSTSVYCQSQEILPDERLKVLVAELEKPLKTEDNTTVLLAAIESLRPKTSVLPDREYDKLYTRLSKSYNRQQLAEYLASKEMYKKGTKKSIIASILQNIWGIKTVEQVKEEKRKRVMRQFPATRQELFFIIGDNGNTIRKIEEKNNVNITIDVSQSRYLVEGQPTAVEKTKKDIKSHLTIVENEVQVPQETIENEHYRSGISHLLTDISKVSGSYISLNGDKFVFSSLSQETMDNAKRLLSLALTDLKLTNKKPLNQADKIIIQNGAEFNLIPFHDSHAMSLHDRQYGWSKLQKKDTETGAIEFIDLDAKKPISMDDIKHLLLSKFNEDEYKNVSLEARFGHLLCKNSAKHKTTSNLLQPISASSMDASKLVDFMPPAQLTSAFTPLTLNGGIHERSIKVKYINNSLLANNAEQNRANLNKLEVEFNVEDDGNMQLKSIVGEKKRSILDLLCVSGRIDTRLTAKQLVKYSKQDMEELLEKCKLLGVDRIEEQDKGSKRTEIQMSSVHPDTLDVLNSIERWTSFSNCFMDISTRWTFVSLRLVVWKLLIVKMASLSVSQKASLFLKSAL</sequence>
<dbReference type="Pfam" id="PF20778">
    <property type="entry name" value="SLS1_C"/>
    <property type="match status" value="1"/>
</dbReference>
<dbReference type="GeneID" id="93608790"/>
<dbReference type="PROSITE" id="PS50084">
    <property type="entry name" value="KH_TYPE_1"/>
    <property type="match status" value="1"/>
</dbReference>
<dbReference type="OMA" id="IARKWEY"/>
<dbReference type="SUPFAM" id="SSF54791">
    <property type="entry name" value="Eukaryotic type KH-domain (KH-domain type I)"/>
    <property type="match status" value="1"/>
</dbReference>
<evidence type="ECO:0000313" key="6">
    <source>
        <dbReference type="Proteomes" id="UP000009138"/>
    </source>
</evidence>
<dbReference type="EMBL" id="CH476732">
    <property type="protein sequence ID" value="EIE77114.1"/>
    <property type="molecule type" value="Genomic_DNA"/>
</dbReference>
<reference evidence="5 6" key="1">
    <citation type="journal article" date="2009" name="PLoS Genet.">
        <title>Genomic analysis of the basal lineage fungus Rhizopus oryzae reveals a whole-genome duplication.</title>
        <authorList>
            <person name="Ma L.-J."/>
            <person name="Ibrahim A.S."/>
            <person name="Skory C."/>
            <person name="Grabherr M.G."/>
            <person name="Burger G."/>
            <person name="Butler M."/>
            <person name="Elias M."/>
            <person name="Idnurm A."/>
            <person name="Lang B.F."/>
            <person name="Sone T."/>
            <person name="Abe A."/>
            <person name="Calvo S.E."/>
            <person name="Corrochano L.M."/>
            <person name="Engels R."/>
            <person name="Fu J."/>
            <person name="Hansberg W."/>
            <person name="Kim J.-M."/>
            <person name="Kodira C.D."/>
            <person name="Koehrsen M.J."/>
            <person name="Liu B."/>
            <person name="Miranda-Saavedra D."/>
            <person name="O'Leary S."/>
            <person name="Ortiz-Castellanos L."/>
            <person name="Poulter R."/>
            <person name="Rodriguez-Romero J."/>
            <person name="Ruiz-Herrera J."/>
            <person name="Shen Y.-Q."/>
            <person name="Zeng Q."/>
            <person name="Galagan J."/>
            <person name="Birren B.W."/>
            <person name="Cuomo C.A."/>
            <person name="Wickes B.L."/>
        </authorList>
    </citation>
    <scope>NUCLEOTIDE SEQUENCE [LARGE SCALE GENOMIC DNA]</scope>
    <source>
        <strain evidence="6">RA 99-880 / ATCC MYA-4621 / FGSC 9543 / NRRL 43880</strain>
    </source>
</reference>
<feature type="domain" description="SLS1 C-terminal" evidence="4">
    <location>
        <begin position="302"/>
        <end position="506"/>
    </location>
</feature>
<feature type="domain" description="SLS1 N-terminal" evidence="3">
    <location>
        <begin position="55"/>
        <end position="126"/>
    </location>
</feature>
<dbReference type="OrthoDB" id="5392646at2759"/>
<dbReference type="InterPro" id="IPR048400">
    <property type="entry name" value="SLS1_N"/>
</dbReference>
<dbReference type="Proteomes" id="UP000009138">
    <property type="component" value="Unassembled WGS sequence"/>
</dbReference>
<keyword evidence="1" id="KW-0694">RNA-binding</keyword>
<name>I1BLN4_RHIO9</name>
<dbReference type="eggNOG" id="ENOG502SFGQ">
    <property type="taxonomic scope" value="Eukaryota"/>
</dbReference>
<dbReference type="Pfam" id="PF20776">
    <property type="entry name" value="SLS1_N"/>
    <property type="match status" value="1"/>
</dbReference>
<protein>
    <recommendedName>
        <fullName evidence="7">K Homology domain-containing protein</fullName>
    </recommendedName>
</protein>
<dbReference type="InterPro" id="IPR004088">
    <property type="entry name" value="KH_dom_type_1"/>
</dbReference>
<dbReference type="RefSeq" id="XP_067512510.1">
    <property type="nucleotide sequence ID" value="XM_067656409.1"/>
</dbReference>
<dbReference type="AlphaFoldDB" id="I1BLN4"/>
<gene>
    <name evidence="5" type="ORF">RO3G_01818</name>
</gene>
<evidence type="ECO:0000259" key="3">
    <source>
        <dbReference type="Pfam" id="PF20776"/>
    </source>
</evidence>
<feature type="domain" description="K Homology" evidence="2">
    <location>
        <begin position="152"/>
        <end position="198"/>
    </location>
</feature>
<evidence type="ECO:0000259" key="4">
    <source>
        <dbReference type="Pfam" id="PF20778"/>
    </source>
</evidence>
<dbReference type="GO" id="GO:0003723">
    <property type="term" value="F:RNA binding"/>
    <property type="evidence" value="ECO:0007669"/>
    <property type="project" value="UniProtKB-UniRule"/>
</dbReference>
<evidence type="ECO:0008006" key="7">
    <source>
        <dbReference type="Google" id="ProtNLM"/>
    </source>
</evidence>
<evidence type="ECO:0000256" key="1">
    <source>
        <dbReference type="PROSITE-ProRule" id="PRU00117"/>
    </source>
</evidence>
<dbReference type="InterPro" id="IPR036612">
    <property type="entry name" value="KH_dom_type_1_sf"/>
</dbReference>
<dbReference type="Gene3D" id="3.30.1370.10">
    <property type="entry name" value="K Homology domain, type 1"/>
    <property type="match status" value="1"/>
</dbReference>
<organism evidence="5 6">
    <name type="scientific">Rhizopus delemar (strain RA 99-880 / ATCC MYA-4621 / FGSC 9543 / NRRL 43880)</name>
    <name type="common">Mucormycosis agent</name>
    <name type="synonym">Rhizopus arrhizus var. delemar</name>
    <dbReference type="NCBI Taxonomy" id="246409"/>
    <lineage>
        <taxon>Eukaryota</taxon>
        <taxon>Fungi</taxon>
        <taxon>Fungi incertae sedis</taxon>
        <taxon>Mucoromycota</taxon>
        <taxon>Mucoromycotina</taxon>
        <taxon>Mucoromycetes</taxon>
        <taxon>Mucorales</taxon>
        <taxon>Mucorineae</taxon>
        <taxon>Rhizopodaceae</taxon>
        <taxon>Rhizopus</taxon>
    </lineage>
</organism>
<evidence type="ECO:0000259" key="2">
    <source>
        <dbReference type="Pfam" id="PF00013"/>
    </source>
</evidence>